<dbReference type="CDD" id="cd16922">
    <property type="entry name" value="HATPase_EvgS-ArcB-TorS-like"/>
    <property type="match status" value="1"/>
</dbReference>
<dbReference type="AlphaFoldDB" id="A0AAJ5ZFZ4"/>
<feature type="transmembrane region" description="Helical" evidence="7">
    <location>
        <begin position="213"/>
        <end position="232"/>
    </location>
</feature>
<dbReference type="InterPro" id="IPR050736">
    <property type="entry name" value="Sensor_HK_Regulatory"/>
</dbReference>
<dbReference type="Gene3D" id="1.10.287.130">
    <property type="match status" value="1"/>
</dbReference>
<dbReference type="Proteomes" id="UP001321249">
    <property type="component" value="Unassembled WGS sequence"/>
</dbReference>
<keyword evidence="7" id="KW-0812">Transmembrane</keyword>
<dbReference type="RefSeq" id="WP_342823065.1">
    <property type="nucleotide sequence ID" value="NZ_CP046146.1"/>
</dbReference>
<dbReference type="SUPFAM" id="SSF47384">
    <property type="entry name" value="Homodimeric domain of signal transducing histidine kinase"/>
    <property type="match status" value="1"/>
</dbReference>
<gene>
    <name evidence="10" type="ORF">GKO46_02105</name>
    <name evidence="11" type="ORF">GKO48_07155</name>
</gene>
<sequence length="507" mass="54672">MSSVDHGPSHSDLPNEDSLITGSPVKQYALASILIVLGALVAVNFVSSRVERESVISRLEAEALGPAKVSTSRIVDELGLISDPTGGMLRGLPSDLSVIDRIVLDALAGQQVARVDILDSAGEIVYSTDPFYIGDDSLYAEGPNEANGEYVGAAAVSGLDGHTALIEAVITRVPVFTAGRIPSEDTHETTIVMFRDVSAAIDAATSAGAQFRFWMVIGVMTVVFASLMVVVMRGHKAQNDSRTKLQRLLVHEHLLVSELDQRNADLKLADESRLRLLSVVTHELGNPLTSISAFAGMLMKNKEENLSDRQLSMVAAISRGETQMRALVKDLLDLSRVEADDLELEIEKVDVRDVIGSSLESMNPIFDAKFQTVTYNTSPEFISLEGDRIRLNQVMTNLLANASKYSPEGSNVEVKTYLNDSIFGIEISDDGIGISPEDQLQLFTPFFRSENSETRQVSGNGLGLVICKQIVELHGGELTVNSTRGSGTTVRVELPLSKPVSDSADAA</sequence>
<feature type="transmembrane region" description="Helical" evidence="7">
    <location>
        <begin position="28"/>
        <end position="46"/>
    </location>
</feature>
<comment type="catalytic activity">
    <reaction evidence="1">
        <text>ATP + protein L-histidine = ADP + protein N-phospho-L-histidine.</text>
        <dbReference type="EC" id="2.7.13.3"/>
    </reaction>
</comment>
<evidence type="ECO:0000256" key="4">
    <source>
        <dbReference type="ARBA" id="ARBA00022679"/>
    </source>
</evidence>
<dbReference type="EMBL" id="CP046147">
    <property type="protein sequence ID" value="WFG39404.1"/>
    <property type="molecule type" value="Genomic_DNA"/>
</dbReference>
<dbReference type="SMART" id="SM00388">
    <property type="entry name" value="HisKA"/>
    <property type="match status" value="1"/>
</dbReference>
<reference evidence="12 13" key="1">
    <citation type="submission" date="2019-11" db="EMBL/GenBank/DDBJ databases">
        <authorList>
            <person name="Cho J.-C."/>
        </authorList>
    </citation>
    <scope>NUCLEOTIDE SEQUENCE [LARGE SCALE GENOMIC DNA]</scope>
    <source>
        <strain evidence="11 12">JH1073</strain>
        <strain evidence="10 13">JH702</strain>
    </source>
</reference>
<dbReference type="PANTHER" id="PTHR43711:SF1">
    <property type="entry name" value="HISTIDINE KINASE 1"/>
    <property type="match status" value="1"/>
</dbReference>
<dbReference type="PANTHER" id="PTHR43711">
    <property type="entry name" value="TWO-COMPONENT HISTIDINE KINASE"/>
    <property type="match status" value="1"/>
</dbReference>
<evidence type="ECO:0000313" key="10">
    <source>
        <dbReference type="EMBL" id="MDG0865864.1"/>
    </source>
</evidence>
<name>A0AAJ5ZFZ4_9CHLR</name>
<dbReference type="Proteomes" id="UP001219901">
    <property type="component" value="Chromosome"/>
</dbReference>
<feature type="domain" description="Histidine kinase/HSP90-like ATPase" evidence="8">
    <location>
        <begin position="386"/>
        <end position="498"/>
    </location>
</feature>
<dbReference type="PRINTS" id="PR00344">
    <property type="entry name" value="BCTRLSENSOR"/>
</dbReference>
<evidence type="ECO:0000256" key="1">
    <source>
        <dbReference type="ARBA" id="ARBA00000085"/>
    </source>
</evidence>
<dbReference type="CDD" id="cd00082">
    <property type="entry name" value="HisKA"/>
    <property type="match status" value="1"/>
</dbReference>
<evidence type="ECO:0000313" key="13">
    <source>
        <dbReference type="Proteomes" id="UP001321249"/>
    </source>
</evidence>
<evidence type="ECO:0000256" key="3">
    <source>
        <dbReference type="ARBA" id="ARBA00022553"/>
    </source>
</evidence>
<dbReference type="EMBL" id="WMBE01000001">
    <property type="protein sequence ID" value="MDG0865864.1"/>
    <property type="molecule type" value="Genomic_DNA"/>
</dbReference>
<dbReference type="InterPro" id="IPR003661">
    <property type="entry name" value="HisK_dim/P_dom"/>
</dbReference>
<evidence type="ECO:0000313" key="12">
    <source>
        <dbReference type="Proteomes" id="UP001219901"/>
    </source>
</evidence>
<keyword evidence="7" id="KW-0472">Membrane</keyword>
<dbReference type="GO" id="GO:0000155">
    <property type="term" value="F:phosphorelay sensor kinase activity"/>
    <property type="evidence" value="ECO:0007669"/>
    <property type="project" value="InterPro"/>
</dbReference>
<dbReference type="SMART" id="SM00387">
    <property type="entry name" value="HATPase_c"/>
    <property type="match status" value="1"/>
</dbReference>
<keyword evidence="3" id="KW-0597">Phosphoprotein</keyword>
<accession>A0AAJ5ZFZ4</accession>
<dbReference type="FunFam" id="3.30.565.10:FF:000006">
    <property type="entry name" value="Sensor histidine kinase WalK"/>
    <property type="match status" value="1"/>
</dbReference>
<proteinExistence type="predicted"/>
<keyword evidence="4" id="KW-0808">Transferase</keyword>
<feature type="domain" description="Signal transduction histidine kinase dimerisation/phosphoacceptor" evidence="9">
    <location>
        <begin position="272"/>
        <end position="340"/>
    </location>
</feature>
<keyword evidence="7" id="KW-1133">Transmembrane helix</keyword>
<reference evidence="11" key="2">
    <citation type="journal article" date="2023" name="Nat. Commun.">
        <title>Cultivation of marine bacteria of the SAR202 clade.</title>
        <authorList>
            <person name="Lim Y."/>
            <person name="Seo J.H."/>
            <person name="Giovannoni S.J."/>
            <person name="Kang I."/>
            <person name="Cho J.C."/>
        </authorList>
    </citation>
    <scope>NUCLEOTIDE SEQUENCE</scope>
    <source>
        <strain evidence="11">JH1073</strain>
    </source>
</reference>
<keyword evidence="5" id="KW-0418">Kinase</keyword>
<evidence type="ECO:0000256" key="2">
    <source>
        <dbReference type="ARBA" id="ARBA00012438"/>
    </source>
</evidence>
<evidence type="ECO:0000259" key="8">
    <source>
        <dbReference type="SMART" id="SM00387"/>
    </source>
</evidence>
<keyword evidence="12" id="KW-1185">Reference proteome</keyword>
<reference evidence="12" key="3">
    <citation type="submission" date="2023-06" db="EMBL/GenBank/DDBJ databases">
        <title>Pangenomics reveal diversification of enzyme families and niche specialization in globally abundant SAR202 bacteria.</title>
        <authorList>
            <person name="Saw J.H.W."/>
        </authorList>
    </citation>
    <scope>NUCLEOTIDE SEQUENCE [LARGE SCALE GENOMIC DNA]</scope>
    <source>
        <strain evidence="12">JH1073</strain>
    </source>
</reference>
<protein>
    <recommendedName>
        <fullName evidence="2">histidine kinase</fullName>
        <ecNumber evidence="2">2.7.13.3</ecNumber>
    </recommendedName>
</protein>
<dbReference type="InterPro" id="IPR003594">
    <property type="entry name" value="HATPase_dom"/>
</dbReference>
<dbReference type="Gene3D" id="3.30.565.10">
    <property type="entry name" value="Histidine kinase-like ATPase, C-terminal domain"/>
    <property type="match status" value="1"/>
</dbReference>
<dbReference type="EC" id="2.7.13.3" evidence="2"/>
<keyword evidence="6" id="KW-0902">Two-component regulatory system</keyword>
<evidence type="ECO:0000259" key="9">
    <source>
        <dbReference type="SMART" id="SM00388"/>
    </source>
</evidence>
<organism evidence="11 12">
    <name type="scientific">Candidatus Lucifugimonas marina</name>
    <dbReference type="NCBI Taxonomy" id="3038979"/>
    <lineage>
        <taxon>Bacteria</taxon>
        <taxon>Bacillati</taxon>
        <taxon>Chloroflexota</taxon>
        <taxon>Dehalococcoidia</taxon>
        <taxon>SAR202 cluster</taxon>
        <taxon>Candidatus Lucifugimonadales</taxon>
        <taxon>Candidatus Lucifugimonadaceae</taxon>
        <taxon>Candidatus Lucifugimonas</taxon>
    </lineage>
</organism>
<evidence type="ECO:0000313" key="11">
    <source>
        <dbReference type="EMBL" id="WFG39404.1"/>
    </source>
</evidence>
<evidence type="ECO:0000256" key="5">
    <source>
        <dbReference type="ARBA" id="ARBA00022777"/>
    </source>
</evidence>
<dbReference type="SUPFAM" id="SSF55874">
    <property type="entry name" value="ATPase domain of HSP90 chaperone/DNA topoisomerase II/histidine kinase"/>
    <property type="match status" value="1"/>
</dbReference>
<dbReference type="Pfam" id="PF00512">
    <property type="entry name" value="HisKA"/>
    <property type="match status" value="1"/>
</dbReference>
<evidence type="ECO:0000256" key="6">
    <source>
        <dbReference type="ARBA" id="ARBA00023012"/>
    </source>
</evidence>
<dbReference type="InterPro" id="IPR036890">
    <property type="entry name" value="HATPase_C_sf"/>
</dbReference>
<evidence type="ECO:0000256" key="7">
    <source>
        <dbReference type="SAM" id="Phobius"/>
    </source>
</evidence>
<dbReference type="Pfam" id="PF02518">
    <property type="entry name" value="HATPase_c"/>
    <property type="match status" value="1"/>
</dbReference>
<dbReference type="InterPro" id="IPR004358">
    <property type="entry name" value="Sig_transdc_His_kin-like_C"/>
</dbReference>
<dbReference type="InterPro" id="IPR036097">
    <property type="entry name" value="HisK_dim/P_sf"/>
</dbReference>